<feature type="chain" id="PRO_5009267813" description="Calx-beta domain-containing protein" evidence="2">
    <location>
        <begin position="34"/>
        <end position="930"/>
    </location>
</feature>
<evidence type="ECO:0000256" key="2">
    <source>
        <dbReference type="SAM" id="SignalP"/>
    </source>
</evidence>
<dbReference type="Gene3D" id="3.40.50.1820">
    <property type="entry name" value="alpha/beta hydrolase"/>
    <property type="match status" value="1"/>
</dbReference>
<evidence type="ECO:0000313" key="4">
    <source>
        <dbReference type="Proteomes" id="UP000199092"/>
    </source>
</evidence>
<dbReference type="InterPro" id="IPR029058">
    <property type="entry name" value="AB_hydrolase_fold"/>
</dbReference>
<dbReference type="AlphaFoldDB" id="A0A1H1ZJR8"/>
<keyword evidence="4" id="KW-1185">Reference proteome</keyword>
<protein>
    <recommendedName>
        <fullName evidence="5">Calx-beta domain-containing protein</fullName>
    </recommendedName>
</protein>
<dbReference type="InterPro" id="IPR038081">
    <property type="entry name" value="CalX-like_sf"/>
</dbReference>
<feature type="signal peptide" evidence="2">
    <location>
        <begin position="1"/>
        <end position="33"/>
    </location>
</feature>
<gene>
    <name evidence="3" type="ORF">SAMN04488543_3796</name>
</gene>
<reference evidence="3 4" key="1">
    <citation type="submission" date="2016-10" db="EMBL/GenBank/DDBJ databases">
        <authorList>
            <person name="de Groot N.N."/>
        </authorList>
    </citation>
    <scope>NUCLEOTIDE SEQUENCE [LARGE SCALE GENOMIC DNA]</scope>
    <source>
        <strain evidence="3 4">DSM 21741</strain>
    </source>
</reference>
<organism evidence="3 4">
    <name type="scientific">Friedmanniella luteola</name>
    <dbReference type="NCBI Taxonomy" id="546871"/>
    <lineage>
        <taxon>Bacteria</taxon>
        <taxon>Bacillati</taxon>
        <taxon>Actinomycetota</taxon>
        <taxon>Actinomycetes</taxon>
        <taxon>Propionibacteriales</taxon>
        <taxon>Nocardioidaceae</taxon>
        <taxon>Friedmanniella</taxon>
    </lineage>
</organism>
<dbReference type="RefSeq" id="WP_091414835.1">
    <property type="nucleotide sequence ID" value="NZ_LT629749.1"/>
</dbReference>
<feature type="region of interest" description="Disordered" evidence="1">
    <location>
        <begin position="397"/>
        <end position="423"/>
    </location>
</feature>
<dbReference type="STRING" id="546871.SAMN04488543_3796"/>
<proteinExistence type="predicted"/>
<dbReference type="Gene3D" id="2.60.40.2030">
    <property type="match status" value="2"/>
</dbReference>
<dbReference type="EMBL" id="LT629749">
    <property type="protein sequence ID" value="SDT33466.1"/>
    <property type="molecule type" value="Genomic_DNA"/>
</dbReference>
<dbReference type="OrthoDB" id="6646510at2"/>
<evidence type="ECO:0008006" key="5">
    <source>
        <dbReference type="Google" id="ProtNLM"/>
    </source>
</evidence>
<evidence type="ECO:0000256" key="1">
    <source>
        <dbReference type="SAM" id="MobiDB-lite"/>
    </source>
</evidence>
<name>A0A1H1ZJR8_9ACTN</name>
<evidence type="ECO:0000313" key="3">
    <source>
        <dbReference type="EMBL" id="SDT33466.1"/>
    </source>
</evidence>
<sequence length="930" mass="96493">MSSLSSPARGRLILAVLLALTTALLLVAPPATGAPPAPRAGRAWEVERTAGGWTVTWRADGPVPVRDDVPVLLADGRRVGVARAAAGGRTYTATTTDARVRLATSVTLGWASDGGAAAGRRAAGAGAGGWGAPTGPVLADDPAATGRYAVRTRDYDLGDRALALAALGGKKTELRGRVYLPVGASGRRPVVLFLHGMHSACYGGRFGPDLSVWPCPRGEKPVPNHLGYAAMARSLASRGYVVASLSANGVNVYSNADLDAGQRARGELVLASLDLVRRGGGGSGALAFLRGRVDLNRVGLMGHSRGGEGVARAALMNTQRAKPYGIVGLFLIAPTDFARLTVPGVSTGVLLPYCDGDVADLQGQHYLDDTRRAAGGDRSVKTGVLMLGANHNYFNTEWSPGSVSEGTDDSQPDDPASPCDARHPDRLTAAEQRAAGRAYLTGFFRTAVGRETRFLPLFDGTGARARSAGRAVVRTTYTAPAPDRVEVAPLNRVLPVGLTASGGARLTLCAGLQPVNPEPGEVPDPVPTTARGRAACSRELLTASSWSASPLVGNPPGTTVGHLRWTATGAVRLPLAAGRRDVRRADALRLLAAPDPGVAGTQDLTVRVVDGRGRSVRVRVGAVSDALKPLPGAGRDLPRTELRTVRVPVGKLRGLDLRDVRAVELVTDRKPRGAVYVSDVAFTRSTRGTSKPVRLPSLRLVGAPRVAEGPTGVTTAARFTAVLSRASDRDVTVEWSAFRDSGELIPPPAESVVIPRRTGRVRIPAGTTKLTVRVPVLGNDRDGFNQVALAGLSSPAGAVLGANTGQATVLDDDPAPTLRVGAATADEGAGVLRFPLTLSAASDAGVAVDAVVLPGTAVRGSDWQVEGEPGEPARTFGFVDVGRATGVIEVPLVDDRVAEPTETFRLQLGEVFNATVVGPRAVAGTIRDDD</sequence>
<keyword evidence="2" id="KW-0732">Signal</keyword>
<accession>A0A1H1ZJR8</accession>
<dbReference type="Proteomes" id="UP000199092">
    <property type="component" value="Chromosome I"/>
</dbReference>
<dbReference type="SUPFAM" id="SSF141072">
    <property type="entry name" value="CalX-like"/>
    <property type="match status" value="2"/>
</dbReference>
<dbReference type="SUPFAM" id="SSF53474">
    <property type="entry name" value="alpha/beta-Hydrolases"/>
    <property type="match status" value="1"/>
</dbReference>